<name>A0A850Q3J1_9RHOB</name>
<feature type="transmembrane region" description="Helical" evidence="1">
    <location>
        <begin position="41"/>
        <end position="59"/>
    </location>
</feature>
<dbReference type="NCBIfam" id="TIGR02281">
    <property type="entry name" value="clan_AA_DTGA"/>
    <property type="match status" value="1"/>
</dbReference>
<keyword evidence="1" id="KW-1133">Transmembrane helix</keyword>
<evidence type="ECO:0000313" key="2">
    <source>
        <dbReference type="EMBL" id="NVO23666.1"/>
    </source>
</evidence>
<protein>
    <submittedName>
        <fullName evidence="2">TIGR02281 family clan AA aspartic protease</fullName>
        <ecNumber evidence="2">3.4.23.-</ecNumber>
    </submittedName>
</protein>
<dbReference type="Gene3D" id="2.40.70.10">
    <property type="entry name" value="Acid Proteases"/>
    <property type="match status" value="1"/>
</dbReference>
<organism evidence="2 3">
    <name type="scientific">Donghicola mangrovi</name>
    <dbReference type="NCBI Taxonomy" id="2729614"/>
    <lineage>
        <taxon>Bacteria</taxon>
        <taxon>Pseudomonadati</taxon>
        <taxon>Pseudomonadota</taxon>
        <taxon>Alphaproteobacteria</taxon>
        <taxon>Rhodobacterales</taxon>
        <taxon>Roseobacteraceae</taxon>
        <taxon>Donghicola</taxon>
    </lineage>
</organism>
<dbReference type="SUPFAM" id="SSF50630">
    <property type="entry name" value="Acid proteases"/>
    <property type="match status" value="1"/>
</dbReference>
<accession>A0A850Q3J1</accession>
<dbReference type="Pfam" id="PF13975">
    <property type="entry name" value="gag-asp_proteas"/>
    <property type="match status" value="1"/>
</dbReference>
<dbReference type="EC" id="3.4.23.-" evidence="2"/>
<dbReference type="InterPro" id="IPR001969">
    <property type="entry name" value="Aspartic_peptidase_AS"/>
</dbReference>
<evidence type="ECO:0000256" key="1">
    <source>
        <dbReference type="SAM" id="Phobius"/>
    </source>
</evidence>
<dbReference type="CDD" id="cd05483">
    <property type="entry name" value="retropepsin_like_bacteria"/>
    <property type="match status" value="1"/>
</dbReference>
<dbReference type="AlphaFoldDB" id="A0A850Q3J1"/>
<dbReference type="InterPro" id="IPR034122">
    <property type="entry name" value="Retropepsin-like_bacterial"/>
</dbReference>
<keyword evidence="1" id="KW-0472">Membrane</keyword>
<keyword evidence="1" id="KW-0812">Transmembrane</keyword>
<proteinExistence type="predicted"/>
<dbReference type="InterPro" id="IPR011969">
    <property type="entry name" value="Clan_AA_Asp_peptidase_C"/>
</dbReference>
<keyword evidence="2" id="KW-0378">Hydrolase</keyword>
<dbReference type="RefSeq" id="WP_177157575.1">
    <property type="nucleotide sequence ID" value="NZ_JABCJE010000003.1"/>
</dbReference>
<sequence length="194" mass="21173">MFTDLISDDYANMAYLVVLLCGLLGFGLLRMMRNPVQTLKSVVIWIVLFCIIVAGVQIMEEREAPTAQYSAEAQTVTVGRSPDGHFYLTLEVNGTPTRFVVDTGATAIVLKKKDAKRAGLPVDTLPYNGIARTANGEVRTARVTLQTLALKEFTDQNVPASVNGGGLDVSLLGMQYLSRFSSIEIKNDTLILTR</sequence>
<dbReference type="PROSITE" id="PS00141">
    <property type="entry name" value="ASP_PROTEASE"/>
    <property type="match status" value="1"/>
</dbReference>
<dbReference type="EMBL" id="JABCJE010000003">
    <property type="protein sequence ID" value="NVO23666.1"/>
    <property type="molecule type" value="Genomic_DNA"/>
</dbReference>
<comment type="caution">
    <text evidence="2">The sequence shown here is derived from an EMBL/GenBank/DDBJ whole genome shotgun (WGS) entry which is preliminary data.</text>
</comment>
<gene>
    <name evidence="2" type="ORF">HJ536_09890</name>
</gene>
<dbReference type="GO" id="GO:0006508">
    <property type="term" value="P:proteolysis"/>
    <property type="evidence" value="ECO:0007669"/>
    <property type="project" value="UniProtKB-KW"/>
</dbReference>
<dbReference type="Proteomes" id="UP000592216">
    <property type="component" value="Unassembled WGS sequence"/>
</dbReference>
<dbReference type="InterPro" id="IPR021109">
    <property type="entry name" value="Peptidase_aspartic_dom_sf"/>
</dbReference>
<feature type="transmembrane region" description="Helical" evidence="1">
    <location>
        <begin position="12"/>
        <end position="29"/>
    </location>
</feature>
<evidence type="ECO:0000313" key="3">
    <source>
        <dbReference type="Proteomes" id="UP000592216"/>
    </source>
</evidence>
<keyword evidence="2" id="KW-0645">Protease</keyword>
<reference evidence="2 3" key="1">
    <citation type="submission" date="2020-04" db="EMBL/GenBank/DDBJ databases">
        <title>Donghicola sp., a member of the Rhodobacteraceae family isolated from mangrove forest in Thailand.</title>
        <authorList>
            <person name="Charoenyingcharoen P."/>
            <person name="Yukphan P."/>
        </authorList>
    </citation>
    <scope>NUCLEOTIDE SEQUENCE [LARGE SCALE GENOMIC DNA]</scope>
    <source>
        <strain evidence="2 3">B5-SW-15</strain>
    </source>
</reference>
<dbReference type="GO" id="GO:0004190">
    <property type="term" value="F:aspartic-type endopeptidase activity"/>
    <property type="evidence" value="ECO:0007669"/>
    <property type="project" value="InterPro"/>
</dbReference>